<evidence type="ECO:0000256" key="2">
    <source>
        <dbReference type="PIRSR" id="PIRSR001359-3"/>
    </source>
</evidence>
<sequence>MDSLLTYLQKAREAKIAIGHFNISTIETFHAIVGACRETRLPVIIGVSEGEAQFFNIEDVAVLVQRVREKENIPVFLNADHFHDMALIERAARAGFDSILCDFGKLPFDQNCGQTQQATKLARRISRGILIEGELGYLGSGSEIHQSVPAGAQVLEKDFTTPEQAREFQKQAGVDLLSPAVGSFHGMAASANEHISIPHIQALREHTDLFLVLHGGSGLSDQDFTNAIQAGINVIHINTELRVLWRKSATQAFSEHPDEIAPYKLLESVGAVLQKHISERMRLFAGQK</sequence>
<gene>
    <name evidence="3" type="ORF">CO102_02435</name>
</gene>
<feature type="binding site" evidence="2">
    <location>
        <position position="102"/>
    </location>
    <ligand>
        <name>Zn(2+)</name>
        <dbReference type="ChEBI" id="CHEBI:29105"/>
        <label>2</label>
    </ligand>
</feature>
<accession>A0A2M8C1G9</accession>
<feature type="binding site" evidence="2">
    <location>
        <position position="214"/>
    </location>
    <ligand>
        <name>Zn(2+)</name>
        <dbReference type="ChEBI" id="CHEBI:29105"/>
        <label>1</label>
        <note>catalytic</note>
    </ligand>
</feature>
<dbReference type="AlphaFoldDB" id="A0A2M8C1G9"/>
<dbReference type="EMBL" id="PFUA01000060">
    <property type="protein sequence ID" value="PJB49947.1"/>
    <property type="molecule type" value="Genomic_DNA"/>
</dbReference>
<evidence type="ECO:0000313" key="4">
    <source>
        <dbReference type="Proteomes" id="UP000228770"/>
    </source>
</evidence>
<dbReference type="PANTHER" id="PTHR30304:SF0">
    <property type="entry name" value="D-TAGATOSE-1,6-BISPHOSPHATE ALDOLASE SUBUNIT GATY-RELATED"/>
    <property type="match status" value="1"/>
</dbReference>
<dbReference type="GO" id="GO:0008270">
    <property type="term" value="F:zinc ion binding"/>
    <property type="evidence" value="ECO:0007669"/>
    <property type="project" value="InterPro"/>
</dbReference>
<feature type="active site" description="Proton donor" evidence="1">
    <location>
        <position position="80"/>
    </location>
</feature>
<dbReference type="PANTHER" id="PTHR30304">
    <property type="entry name" value="D-TAGATOSE-1,6-BISPHOSPHATE ALDOLASE"/>
    <property type="match status" value="1"/>
</dbReference>
<feature type="binding site" evidence="2">
    <location>
        <position position="81"/>
    </location>
    <ligand>
        <name>Zn(2+)</name>
        <dbReference type="ChEBI" id="CHEBI:29105"/>
        <label>1</label>
        <note>catalytic</note>
    </ligand>
</feature>
<proteinExistence type="predicted"/>
<keyword evidence="2" id="KW-0479">Metal-binding</keyword>
<evidence type="ECO:0000313" key="3">
    <source>
        <dbReference type="EMBL" id="PJB49947.1"/>
    </source>
</evidence>
<dbReference type="Pfam" id="PF01116">
    <property type="entry name" value="F_bP_aldolase"/>
    <property type="match status" value="1"/>
</dbReference>
<feature type="binding site" evidence="2">
    <location>
        <position position="185"/>
    </location>
    <ligand>
        <name>Zn(2+)</name>
        <dbReference type="ChEBI" id="CHEBI:29105"/>
        <label>1</label>
        <note>catalytic</note>
    </ligand>
</feature>
<dbReference type="InterPro" id="IPR000771">
    <property type="entry name" value="FBA_II"/>
</dbReference>
<dbReference type="GO" id="GO:0016832">
    <property type="term" value="F:aldehyde-lyase activity"/>
    <property type="evidence" value="ECO:0007669"/>
    <property type="project" value="InterPro"/>
</dbReference>
<dbReference type="PIRSF" id="PIRSF001359">
    <property type="entry name" value="F_bP_aldolase_II"/>
    <property type="match status" value="1"/>
</dbReference>
<comment type="caution">
    <text evidence="3">The sequence shown here is derived from an EMBL/GenBank/DDBJ whole genome shotgun (WGS) entry which is preliminary data.</text>
</comment>
<dbReference type="InterPro" id="IPR013785">
    <property type="entry name" value="Aldolase_TIM"/>
</dbReference>
<dbReference type="InterPro" id="IPR050246">
    <property type="entry name" value="Class_II_FBP_aldolase"/>
</dbReference>
<dbReference type="Gene3D" id="3.20.20.70">
    <property type="entry name" value="Aldolase class I"/>
    <property type="match status" value="1"/>
</dbReference>
<organism evidence="3 4">
    <name type="scientific">Candidatus Brennerbacteria bacterium CG_4_9_14_3_um_filter_43_9</name>
    <dbReference type="NCBI Taxonomy" id="1974522"/>
    <lineage>
        <taxon>Bacteria</taxon>
        <taxon>Candidatus Brenneribacteriota</taxon>
    </lineage>
</organism>
<keyword evidence="2" id="KW-0862">Zinc</keyword>
<dbReference type="Proteomes" id="UP000228770">
    <property type="component" value="Unassembled WGS sequence"/>
</dbReference>
<evidence type="ECO:0000256" key="1">
    <source>
        <dbReference type="PIRSR" id="PIRSR001359-1"/>
    </source>
</evidence>
<reference evidence="4" key="1">
    <citation type="submission" date="2017-09" db="EMBL/GenBank/DDBJ databases">
        <title>Depth-based differentiation of microbial function through sediment-hosted aquifers and enrichment of novel symbionts in the deep terrestrial subsurface.</title>
        <authorList>
            <person name="Probst A.J."/>
            <person name="Ladd B."/>
            <person name="Jarett J.K."/>
            <person name="Geller-Mcgrath D.E."/>
            <person name="Sieber C.M.K."/>
            <person name="Emerson J.B."/>
            <person name="Anantharaman K."/>
            <person name="Thomas B.C."/>
            <person name="Malmstrom R."/>
            <person name="Stieglmeier M."/>
            <person name="Klingl A."/>
            <person name="Woyke T."/>
            <person name="Ryan C.M."/>
            <person name="Banfield J.F."/>
        </authorList>
    </citation>
    <scope>NUCLEOTIDE SEQUENCE [LARGE SCALE GENOMIC DNA]</scope>
</reference>
<dbReference type="GO" id="GO:0005975">
    <property type="term" value="P:carbohydrate metabolic process"/>
    <property type="evidence" value="ECO:0007669"/>
    <property type="project" value="InterPro"/>
</dbReference>
<feature type="binding site" evidence="2">
    <location>
        <position position="134"/>
    </location>
    <ligand>
        <name>Zn(2+)</name>
        <dbReference type="ChEBI" id="CHEBI:29105"/>
        <label>2</label>
    </ligand>
</feature>
<name>A0A2M8C1G9_9BACT</name>
<protein>
    <submittedName>
        <fullName evidence="3">Tagatose-bisphosphate aldolase</fullName>
    </submittedName>
</protein>
<comment type="cofactor">
    <cofactor evidence="2">
        <name>Zn(2+)</name>
        <dbReference type="ChEBI" id="CHEBI:29105"/>
    </cofactor>
    <text evidence="2">Binds 2 Zn(2+) ions per subunit. One is catalytic and the other provides a structural contribution.</text>
</comment>
<dbReference type="SUPFAM" id="SSF51569">
    <property type="entry name" value="Aldolase"/>
    <property type="match status" value="1"/>
</dbReference>